<organism evidence="1 2">
    <name type="scientific">Bimuria novae-zelandiae CBS 107.79</name>
    <dbReference type="NCBI Taxonomy" id="1447943"/>
    <lineage>
        <taxon>Eukaryota</taxon>
        <taxon>Fungi</taxon>
        <taxon>Dikarya</taxon>
        <taxon>Ascomycota</taxon>
        <taxon>Pezizomycotina</taxon>
        <taxon>Dothideomycetes</taxon>
        <taxon>Pleosporomycetidae</taxon>
        <taxon>Pleosporales</taxon>
        <taxon>Massarineae</taxon>
        <taxon>Didymosphaeriaceae</taxon>
        <taxon>Bimuria</taxon>
    </lineage>
</organism>
<dbReference type="AlphaFoldDB" id="A0A6A5V0B9"/>
<name>A0A6A5V0B9_9PLEO</name>
<sequence length="135" mass="14637">HRNPVSRFTRTGSNTNSGRCASKGPAHFLLIANQSNCLFSVPQSALPHLRNLRLSSTCCSRCDGVKPQSLATVLYNVPGKRAAHPTNLSHLYSDLSQQHNMIIAHNCYTRLNSIYTILLACSRVMASLLAAAAAC</sequence>
<gene>
    <name evidence="1" type="ORF">BU23DRAFT_648624</name>
</gene>
<reference evidence="1" key="1">
    <citation type="journal article" date="2020" name="Stud. Mycol.">
        <title>101 Dothideomycetes genomes: a test case for predicting lifestyles and emergence of pathogens.</title>
        <authorList>
            <person name="Haridas S."/>
            <person name="Albert R."/>
            <person name="Binder M."/>
            <person name="Bloem J."/>
            <person name="Labutti K."/>
            <person name="Salamov A."/>
            <person name="Andreopoulos B."/>
            <person name="Baker S."/>
            <person name="Barry K."/>
            <person name="Bills G."/>
            <person name="Bluhm B."/>
            <person name="Cannon C."/>
            <person name="Castanera R."/>
            <person name="Culley D."/>
            <person name="Daum C."/>
            <person name="Ezra D."/>
            <person name="Gonzalez J."/>
            <person name="Henrissat B."/>
            <person name="Kuo A."/>
            <person name="Liang C."/>
            <person name="Lipzen A."/>
            <person name="Lutzoni F."/>
            <person name="Magnuson J."/>
            <person name="Mondo S."/>
            <person name="Nolan M."/>
            <person name="Ohm R."/>
            <person name="Pangilinan J."/>
            <person name="Park H.-J."/>
            <person name="Ramirez L."/>
            <person name="Alfaro M."/>
            <person name="Sun H."/>
            <person name="Tritt A."/>
            <person name="Yoshinaga Y."/>
            <person name="Zwiers L.-H."/>
            <person name="Turgeon B."/>
            <person name="Goodwin S."/>
            <person name="Spatafora J."/>
            <person name="Crous P."/>
            <person name="Grigoriev I."/>
        </authorList>
    </citation>
    <scope>NUCLEOTIDE SEQUENCE</scope>
    <source>
        <strain evidence="1">CBS 107.79</strain>
    </source>
</reference>
<evidence type="ECO:0000313" key="2">
    <source>
        <dbReference type="Proteomes" id="UP000800036"/>
    </source>
</evidence>
<feature type="non-terminal residue" evidence="1">
    <location>
        <position position="1"/>
    </location>
</feature>
<keyword evidence="2" id="KW-1185">Reference proteome</keyword>
<protein>
    <submittedName>
        <fullName evidence="1">Uncharacterized protein</fullName>
    </submittedName>
</protein>
<proteinExistence type="predicted"/>
<accession>A0A6A5V0B9</accession>
<dbReference type="Proteomes" id="UP000800036">
    <property type="component" value="Unassembled WGS sequence"/>
</dbReference>
<dbReference type="EMBL" id="ML976697">
    <property type="protein sequence ID" value="KAF1970863.1"/>
    <property type="molecule type" value="Genomic_DNA"/>
</dbReference>
<evidence type="ECO:0000313" key="1">
    <source>
        <dbReference type="EMBL" id="KAF1970863.1"/>
    </source>
</evidence>